<evidence type="ECO:0000313" key="1">
    <source>
        <dbReference type="EMBL" id="QHS85260.1"/>
    </source>
</evidence>
<protein>
    <submittedName>
        <fullName evidence="1">Uncharacterized protein</fullName>
    </submittedName>
</protein>
<accession>A0A6C0AZN5</accession>
<dbReference type="EMBL" id="MN739042">
    <property type="protein sequence ID" value="QHS85260.1"/>
    <property type="molecule type" value="Genomic_DNA"/>
</dbReference>
<name>A0A6C0AZN5_9ZZZZ</name>
<dbReference type="AlphaFoldDB" id="A0A6C0AZN5"/>
<reference evidence="1" key="1">
    <citation type="journal article" date="2020" name="Nature">
        <title>Giant virus diversity and host interactions through global metagenomics.</title>
        <authorList>
            <person name="Schulz F."/>
            <person name="Roux S."/>
            <person name="Paez-Espino D."/>
            <person name="Jungbluth S."/>
            <person name="Walsh D.A."/>
            <person name="Denef V.J."/>
            <person name="McMahon K.D."/>
            <person name="Konstantinidis K.T."/>
            <person name="Eloe-Fadrosh E.A."/>
            <person name="Kyrpides N.C."/>
            <person name="Woyke T."/>
        </authorList>
    </citation>
    <scope>NUCLEOTIDE SEQUENCE</scope>
    <source>
        <strain evidence="1">GVMAG-M-3300009182-78</strain>
    </source>
</reference>
<proteinExistence type="predicted"/>
<sequence>MFSKYPILSSNNITQNPFIINIEDKEEYSIEEYQKIQEELEKKNVDSIVESLYSHDNRFIDLSEFQRRISRGFKQKIIDVSNNLLPTKNLYKIGNGGNGKNCIVSCTALTQNQRGNETDNSRHLAQKKIVSSLIENGYNGYVYLITGGFPNPSGVEIKYAGVPYCFKIFTMLEAHKKGFDKIIWVDAVCIAANNPQPLFDILYEQDTLISSINEDNNYKVMAFDKTVQLLNEVTGVAMHFDTYYIETIVFGLNFASTVIKNIVKEYYEMVELGWPFFSVFPEEIVLSALFNKPEYKILLDSDKEKYKSNKSKLKISEQRMSKEDATKNGFYFYQIDYSKK</sequence>
<organism evidence="1">
    <name type="scientific">viral metagenome</name>
    <dbReference type="NCBI Taxonomy" id="1070528"/>
    <lineage>
        <taxon>unclassified sequences</taxon>
        <taxon>metagenomes</taxon>
        <taxon>organismal metagenomes</taxon>
    </lineage>
</organism>